<proteinExistence type="predicted"/>
<dbReference type="Pfam" id="PF02944">
    <property type="entry name" value="BESS"/>
    <property type="match status" value="1"/>
</dbReference>
<dbReference type="Pfam" id="PF10545">
    <property type="entry name" value="MADF_DNA_bdg"/>
    <property type="match status" value="1"/>
</dbReference>
<feature type="region of interest" description="Disordered" evidence="2">
    <location>
        <begin position="190"/>
        <end position="242"/>
    </location>
</feature>
<gene>
    <name evidence="5" type="ORF">DGUA_6G012130</name>
</gene>
<dbReference type="GO" id="GO:0003677">
    <property type="term" value="F:DNA binding"/>
    <property type="evidence" value="ECO:0007669"/>
    <property type="project" value="InterPro"/>
</dbReference>
<name>A0A3B0K719_DROGU</name>
<evidence type="ECO:0000259" key="4">
    <source>
        <dbReference type="PROSITE" id="PS51031"/>
    </source>
</evidence>
<evidence type="ECO:0000313" key="6">
    <source>
        <dbReference type="Proteomes" id="UP000268350"/>
    </source>
</evidence>
<dbReference type="SMART" id="SM00595">
    <property type="entry name" value="MADF"/>
    <property type="match status" value="1"/>
</dbReference>
<evidence type="ECO:0000256" key="1">
    <source>
        <dbReference type="PROSITE-ProRule" id="PRU00371"/>
    </source>
</evidence>
<evidence type="ECO:0000256" key="2">
    <source>
        <dbReference type="SAM" id="MobiDB-lite"/>
    </source>
</evidence>
<dbReference type="Proteomes" id="UP000268350">
    <property type="component" value="Unassembled WGS sequence"/>
</dbReference>
<dbReference type="GO" id="GO:0006357">
    <property type="term" value="P:regulation of transcription by RNA polymerase II"/>
    <property type="evidence" value="ECO:0007669"/>
    <property type="project" value="TreeGrafter"/>
</dbReference>
<keyword evidence="1" id="KW-0539">Nucleus</keyword>
<comment type="subcellular location">
    <subcellularLocation>
        <location evidence="1">Nucleus</location>
    </subcellularLocation>
</comment>
<dbReference type="OrthoDB" id="5984255at2759"/>
<dbReference type="GO" id="GO:0005634">
    <property type="term" value="C:nucleus"/>
    <property type="evidence" value="ECO:0007669"/>
    <property type="project" value="UniProtKB-SubCell"/>
</dbReference>
<dbReference type="InterPro" id="IPR039353">
    <property type="entry name" value="TF_Adf1"/>
</dbReference>
<reference evidence="6" key="1">
    <citation type="submission" date="2018-01" db="EMBL/GenBank/DDBJ databases">
        <authorList>
            <person name="Alioto T."/>
            <person name="Alioto T."/>
        </authorList>
    </citation>
    <scope>NUCLEOTIDE SEQUENCE [LARGE SCALE GENOMIC DNA]</scope>
</reference>
<feature type="domain" description="MADF" evidence="3">
    <location>
        <begin position="7"/>
        <end position="92"/>
    </location>
</feature>
<dbReference type="AlphaFoldDB" id="A0A3B0K719"/>
<evidence type="ECO:0000259" key="3">
    <source>
        <dbReference type="PROSITE" id="PS51029"/>
    </source>
</evidence>
<dbReference type="GO" id="GO:0005667">
    <property type="term" value="C:transcription regulator complex"/>
    <property type="evidence" value="ECO:0007669"/>
    <property type="project" value="TreeGrafter"/>
</dbReference>
<dbReference type="InterPro" id="IPR004210">
    <property type="entry name" value="BESS_motif"/>
</dbReference>
<dbReference type="InterPro" id="IPR006578">
    <property type="entry name" value="MADF-dom"/>
</dbReference>
<dbReference type="PROSITE" id="PS51029">
    <property type="entry name" value="MADF"/>
    <property type="match status" value="1"/>
</dbReference>
<evidence type="ECO:0000313" key="5">
    <source>
        <dbReference type="EMBL" id="SPP79298.1"/>
    </source>
</evidence>
<feature type="region of interest" description="Disordered" evidence="2">
    <location>
        <begin position="333"/>
        <end position="353"/>
    </location>
</feature>
<feature type="domain" description="BESS" evidence="4">
    <location>
        <begin position="264"/>
        <end position="303"/>
    </location>
</feature>
<keyword evidence="6" id="KW-1185">Reference proteome</keyword>
<organism evidence="5 6">
    <name type="scientific">Drosophila guanche</name>
    <name type="common">Fruit fly</name>
    <dbReference type="NCBI Taxonomy" id="7266"/>
    <lineage>
        <taxon>Eukaryota</taxon>
        <taxon>Metazoa</taxon>
        <taxon>Ecdysozoa</taxon>
        <taxon>Arthropoda</taxon>
        <taxon>Hexapoda</taxon>
        <taxon>Insecta</taxon>
        <taxon>Pterygota</taxon>
        <taxon>Neoptera</taxon>
        <taxon>Endopterygota</taxon>
        <taxon>Diptera</taxon>
        <taxon>Brachycera</taxon>
        <taxon>Muscomorpha</taxon>
        <taxon>Ephydroidea</taxon>
        <taxon>Drosophilidae</taxon>
        <taxon>Drosophila</taxon>
        <taxon>Sophophora</taxon>
    </lineage>
</organism>
<dbReference type="EMBL" id="OUUW01000004">
    <property type="protein sequence ID" value="SPP79298.1"/>
    <property type="molecule type" value="Genomic_DNA"/>
</dbReference>
<sequence length="381" mass="43865">MKKDVLRLIAEVRPRRALWDTSIRLACRKEEWASHWQEVSAKLQLDVTTCKKRFKGLRDSYRSEIRKIQRGVMKMSNWTYFRPLEFLRCIFDPSGLVGFEPEDYEFDFDSAECSNDYDQAHMDDFIIDLDNDDSVDFEIMGDIFKRNSTEQQDSGSDMSLVKPQDSGSDMSLMKRLDMSRSDVELSPRLLSPMHLPTNNSMLPKPPPTKRICRRRSSSSYESPVSNGYCHNSNNKSSNHRQASNVIETAPPAVSSQQSMATFKDDADYNFLVSLMPHMKSLSDMGNLKFRMEISRILVELKREETMPVRNDAAVRPQYSPATMPKLTPAPAAQLRLRQQQQQQQNGHSDPEAYYKPNCYLNGFVDSSLVECDVKIENEPLR</sequence>
<feature type="region of interest" description="Disordered" evidence="2">
    <location>
        <begin position="146"/>
        <end position="169"/>
    </location>
</feature>
<accession>A0A3B0K719</accession>
<dbReference type="PANTHER" id="PTHR12243:SF64">
    <property type="entry name" value="DORSAL INTERACTING PROTEIN 3-RELATED"/>
    <property type="match status" value="1"/>
</dbReference>
<feature type="compositionally biased region" description="Polar residues" evidence="2">
    <location>
        <begin position="220"/>
        <end position="242"/>
    </location>
</feature>
<dbReference type="OMA" id="SMIECDV"/>
<dbReference type="STRING" id="7266.A0A3B0K719"/>
<feature type="compositionally biased region" description="Low complexity" evidence="2">
    <location>
        <begin position="333"/>
        <end position="344"/>
    </location>
</feature>
<evidence type="ECO:0008006" key="7">
    <source>
        <dbReference type="Google" id="ProtNLM"/>
    </source>
</evidence>
<dbReference type="PROSITE" id="PS51031">
    <property type="entry name" value="BESS"/>
    <property type="match status" value="1"/>
</dbReference>
<protein>
    <recommendedName>
        <fullName evidence="7">Transcription factor Adf-1</fullName>
    </recommendedName>
</protein>
<dbReference type="PANTHER" id="PTHR12243">
    <property type="entry name" value="MADF DOMAIN TRANSCRIPTION FACTOR"/>
    <property type="match status" value="1"/>
</dbReference>